<accession>A0A561EKV5</accession>
<evidence type="ECO:0000256" key="1">
    <source>
        <dbReference type="SAM" id="Phobius"/>
    </source>
</evidence>
<comment type="caution">
    <text evidence="2">The sequence shown here is derived from an EMBL/GenBank/DDBJ whole genome shotgun (WGS) entry which is preliminary data.</text>
</comment>
<dbReference type="EMBL" id="VIVR01000001">
    <property type="protein sequence ID" value="TWE16244.1"/>
    <property type="molecule type" value="Genomic_DNA"/>
</dbReference>
<evidence type="ECO:0000313" key="2">
    <source>
        <dbReference type="EMBL" id="TWE16244.1"/>
    </source>
</evidence>
<organism evidence="2 3">
    <name type="scientific">Kitasatospora atroaurantiaca</name>
    <dbReference type="NCBI Taxonomy" id="285545"/>
    <lineage>
        <taxon>Bacteria</taxon>
        <taxon>Bacillati</taxon>
        <taxon>Actinomycetota</taxon>
        <taxon>Actinomycetes</taxon>
        <taxon>Kitasatosporales</taxon>
        <taxon>Streptomycetaceae</taxon>
        <taxon>Kitasatospora</taxon>
    </lineage>
</organism>
<proteinExistence type="predicted"/>
<feature type="transmembrane region" description="Helical" evidence="1">
    <location>
        <begin position="113"/>
        <end position="138"/>
    </location>
</feature>
<name>A0A561EKV5_9ACTN</name>
<protein>
    <submittedName>
        <fullName evidence="2">Uncharacterized protein DUF3592</fullName>
    </submittedName>
</protein>
<keyword evidence="1" id="KW-0472">Membrane</keyword>
<keyword evidence="1" id="KW-1133">Transmembrane helix</keyword>
<dbReference type="Proteomes" id="UP000318416">
    <property type="component" value="Unassembled WGS sequence"/>
</dbReference>
<dbReference type="OrthoDB" id="3873663at2"/>
<keyword evidence="3" id="KW-1185">Reference proteome</keyword>
<reference evidence="2 3" key="1">
    <citation type="submission" date="2019-06" db="EMBL/GenBank/DDBJ databases">
        <title>Sequencing the genomes of 1000 actinobacteria strains.</title>
        <authorList>
            <person name="Klenk H.-P."/>
        </authorList>
    </citation>
    <scope>NUCLEOTIDE SEQUENCE [LARGE SCALE GENOMIC DNA]</scope>
    <source>
        <strain evidence="2 3">DSM 41649</strain>
    </source>
</reference>
<keyword evidence="1" id="KW-0812">Transmembrane</keyword>
<sequence>MESLRTAQAVAGVLVSLLGVAVAVGSVRWARRHRHVLTTGLEAQAVCLNTYVDDDSSPSPHAILSFRTHDGAEIRAADKSGQARTTGDVVTVRYLPTDPMRAYPVDAGTRDTAISLVAILAIAALFTAGGIALSVASLHTG</sequence>
<dbReference type="AlphaFoldDB" id="A0A561EKV5"/>
<dbReference type="RefSeq" id="WP_145788228.1">
    <property type="nucleotide sequence ID" value="NZ_BAAABR010000037.1"/>
</dbReference>
<evidence type="ECO:0000313" key="3">
    <source>
        <dbReference type="Proteomes" id="UP000318416"/>
    </source>
</evidence>
<gene>
    <name evidence="2" type="ORF">FB465_1221</name>
</gene>